<dbReference type="EMBL" id="LT670844">
    <property type="protein sequence ID" value="SHK16638.1"/>
    <property type="molecule type" value="Genomic_DNA"/>
</dbReference>
<dbReference type="OrthoDB" id="8245327at2"/>
<evidence type="ECO:0000313" key="1">
    <source>
        <dbReference type="EMBL" id="SHK16638.1"/>
    </source>
</evidence>
<name>A0A1M6Q906_9BRAD</name>
<dbReference type="Proteomes" id="UP000189935">
    <property type="component" value="Chromosome I"/>
</dbReference>
<proteinExistence type="predicted"/>
<organism evidence="1 2">
    <name type="scientific">Bradyrhizobium lablabi</name>
    <dbReference type="NCBI Taxonomy" id="722472"/>
    <lineage>
        <taxon>Bacteria</taxon>
        <taxon>Pseudomonadati</taxon>
        <taxon>Pseudomonadota</taxon>
        <taxon>Alphaproteobacteria</taxon>
        <taxon>Hyphomicrobiales</taxon>
        <taxon>Nitrobacteraceae</taxon>
        <taxon>Bradyrhizobium</taxon>
    </lineage>
</organism>
<accession>A0A1M6Q906</accession>
<evidence type="ECO:0008006" key="3">
    <source>
        <dbReference type="Google" id="ProtNLM"/>
    </source>
</evidence>
<dbReference type="AlphaFoldDB" id="A0A1M6Q906"/>
<evidence type="ECO:0000313" key="2">
    <source>
        <dbReference type="Proteomes" id="UP000189935"/>
    </source>
</evidence>
<gene>
    <name evidence="1" type="ORF">SAMN05444159_2591</name>
</gene>
<dbReference type="RefSeq" id="WP_079544952.1">
    <property type="nucleotide sequence ID" value="NZ_LT670844.1"/>
</dbReference>
<protein>
    <recommendedName>
        <fullName evidence="3">Photosystem reaction center subunit H</fullName>
    </recommendedName>
</protein>
<sequence>MTAVKRRAVAILHAFEEADAQLVGKAVVMTDGTAGTVEAIWLDDLHGLLISIEGHPGKWPVSTVKFAQS</sequence>
<reference evidence="1 2" key="1">
    <citation type="submission" date="2016-11" db="EMBL/GenBank/DDBJ databases">
        <authorList>
            <person name="Jaros S."/>
            <person name="Januszkiewicz K."/>
            <person name="Wedrychowicz H."/>
        </authorList>
    </citation>
    <scope>NUCLEOTIDE SEQUENCE [LARGE SCALE GENOMIC DNA]</scope>
    <source>
        <strain evidence="1 2">GAS499</strain>
    </source>
</reference>